<organism evidence="1 2">
    <name type="scientific">Orrella daihaiensis</name>
    <dbReference type="NCBI Taxonomy" id="2782176"/>
    <lineage>
        <taxon>Bacteria</taxon>
        <taxon>Pseudomonadati</taxon>
        <taxon>Pseudomonadota</taxon>
        <taxon>Betaproteobacteria</taxon>
        <taxon>Burkholderiales</taxon>
        <taxon>Alcaligenaceae</taxon>
        <taxon>Orrella</taxon>
    </lineage>
</organism>
<dbReference type="PANTHER" id="PTHR38767:SF1">
    <property type="entry name" value="DNA POLYMERASE III SUBUNIT CHI"/>
    <property type="match status" value="1"/>
</dbReference>
<dbReference type="SUPFAM" id="SSF102400">
    <property type="entry name" value="DNA polymerase III chi subunit"/>
    <property type="match status" value="1"/>
</dbReference>
<gene>
    <name evidence="1" type="ORF">DHf2319_08810</name>
</gene>
<dbReference type="InterPro" id="IPR007459">
    <property type="entry name" value="DNA_pol3_chi"/>
</dbReference>
<dbReference type="RefSeq" id="WP_243477799.1">
    <property type="nucleotide sequence ID" value="NZ_CP063982.1"/>
</dbReference>
<protein>
    <submittedName>
        <fullName evidence="1">DNA polymerase III subunit chi</fullName>
    </submittedName>
</protein>
<dbReference type="InterPro" id="IPR036768">
    <property type="entry name" value="PolIII_chi_sf"/>
</dbReference>
<accession>A0ABY4AIU1</accession>
<reference evidence="1 2" key="1">
    <citation type="submission" date="2020-11" db="EMBL/GenBank/DDBJ databases">
        <title>Algicoccus daihaiensis sp.nov., isolated from Daihai Lake in Inner Mongolia.</title>
        <authorList>
            <person name="Kai J."/>
        </authorList>
    </citation>
    <scope>NUCLEOTIDE SEQUENCE [LARGE SCALE GENOMIC DNA]</scope>
    <source>
        <strain evidence="2">f23</strain>
    </source>
</reference>
<dbReference type="EMBL" id="CP063982">
    <property type="protein sequence ID" value="UOD49571.1"/>
    <property type="molecule type" value="Genomic_DNA"/>
</dbReference>
<sequence length="151" mass="17454">MTVTRVDFAFDADARVLQAARSTLRHVARGARLFIYCDDPDRTAQMDQALWVVEDIAFVPHERLINEQNETVPVFLVDQAAWPLVANRVNQTDWLLNLDDQCPPEPTLFTRVLEVVTRDDADRQQARQRWRQYQAMGLDVHAHQLSEQAGR</sequence>
<evidence type="ECO:0000313" key="1">
    <source>
        <dbReference type="EMBL" id="UOD49571.1"/>
    </source>
</evidence>
<proteinExistence type="predicted"/>
<dbReference type="Proteomes" id="UP000831607">
    <property type="component" value="Chromosome"/>
</dbReference>
<dbReference type="PANTHER" id="PTHR38767">
    <property type="entry name" value="DNA POLYMERASE III SUBUNIT CHI"/>
    <property type="match status" value="1"/>
</dbReference>
<dbReference type="Pfam" id="PF04364">
    <property type="entry name" value="DNA_pol3_chi"/>
    <property type="match status" value="1"/>
</dbReference>
<name>A0ABY4AIU1_9BURK</name>
<dbReference type="Gene3D" id="3.40.50.10110">
    <property type="entry name" value="DNA polymerase III subunit chi"/>
    <property type="match status" value="1"/>
</dbReference>
<evidence type="ECO:0000313" key="2">
    <source>
        <dbReference type="Proteomes" id="UP000831607"/>
    </source>
</evidence>
<keyword evidence="2" id="KW-1185">Reference proteome</keyword>